<protein>
    <recommendedName>
        <fullName evidence="5">Pilus formation protein N-terminal domain-containing protein</fullName>
    </recommendedName>
</protein>
<dbReference type="Proteomes" id="UP000028725">
    <property type="component" value="Unassembled WGS sequence"/>
</dbReference>
<organism evidence="3 4">
    <name type="scientific">Hyalangium minutum</name>
    <dbReference type="NCBI Taxonomy" id="394096"/>
    <lineage>
        <taxon>Bacteria</taxon>
        <taxon>Pseudomonadati</taxon>
        <taxon>Myxococcota</taxon>
        <taxon>Myxococcia</taxon>
        <taxon>Myxococcales</taxon>
        <taxon>Cystobacterineae</taxon>
        <taxon>Archangiaceae</taxon>
        <taxon>Hyalangium</taxon>
    </lineage>
</organism>
<feature type="signal peptide" evidence="2">
    <location>
        <begin position="1"/>
        <end position="22"/>
    </location>
</feature>
<evidence type="ECO:0000313" key="4">
    <source>
        <dbReference type="Proteomes" id="UP000028725"/>
    </source>
</evidence>
<feature type="chain" id="PRO_5001799505" description="Pilus formation protein N-terminal domain-containing protein" evidence="2">
    <location>
        <begin position="23"/>
        <end position="152"/>
    </location>
</feature>
<feature type="region of interest" description="Disordered" evidence="1">
    <location>
        <begin position="117"/>
        <end position="152"/>
    </location>
</feature>
<dbReference type="EMBL" id="JMCB01000015">
    <property type="protein sequence ID" value="KFE63965.1"/>
    <property type="molecule type" value="Genomic_DNA"/>
</dbReference>
<proteinExistence type="predicted"/>
<evidence type="ECO:0008006" key="5">
    <source>
        <dbReference type="Google" id="ProtNLM"/>
    </source>
</evidence>
<gene>
    <name evidence="3" type="ORF">DB31_2377</name>
</gene>
<comment type="caution">
    <text evidence="3">The sequence shown here is derived from an EMBL/GenBank/DDBJ whole genome shotgun (WGS) entry which is preliminary data.</text>
</comment>
<accession>A0A085W8F2</accession>
<sequence>MLSNAGKLMVVAVALFATASGAAPLALWVGQTTFLGFPSKGSKVELTDSSVVEVATLKNGVEIRAKHPGVSQVTLRLRGGETHTFAVHVTPSGAEVYTVSRSEREHAGFSLSPALVASPSRTAQAAQPEKPKAGKSTVRTAERDVKAVRPRA</sequence>
<name>A0A085W8F2_9BACT</name>
<feature type="compositionally biased region" description="Basic and acidic residues" evidence="1">
    <location>
        <begin position="140"/>
        <end position="152"/>
    </location>
</feature>
<dbReference type="AlphaFoldDB" id="A0A085W8F2"/>
<evidence type="ECO:0000256" key="2">
    <source>
        <dbReference type="SAM" id="SignalP"/>
    </source>
</evidence>
<keyword evidence="4" id="KW-1185">Reference proteome</keyword>
<keyword evidence="2" id="KW-0732">Signal</keyword>
<evidence type="ECO:0000313" key="3">
    <source>
        <dbReference type="EMBL" id="KFE63965.1"/>
    </source>
</evidence>
<dbReference type="RefSeq" id="WP_044195111.1">
    <property type="nucleotide sequence ID" value="NZ_JMCB01000015.1"/>
</dbReference>
<reference evidence="3 4" key="1">
    <citation type="submission" date="2014-04" db="EMBL/GenBank/DDBJ databases">
        <title>Genome assembly of Hyalangium minutum DSM 14724.</title>
        <authorList>
            <person name="Sharma G."/>
            <person name="Subramanian S."/>
        </authorList>
    </citation>
    <scope>NUCLEOTIDE SEQUENCE [LARGE SCALE GENOMIC DNA]</scope>
    <source>
        <strain evidence="3 4">DSM 14724</strain>
    </source>
</reference>
<dbReference type="STRING" id="394096.DB31_2377"/>
<evidence type="ECO:0000256" key="1">
    <source>
        <dbReference type="SAM" id="MobiDB-lite"/>
    </source>
</evidence>